<dbReference type="OrthoDB" id="538223at2759"/>
<keyword evidence="2" id="KW-0853">WD repeat</keyword>
<dbReference type="PROSITE" id="PS50294">
    <property type="entry name" value="WD_REPEATS_REGION"/>
    <property type="match status" value="1"/>
</dbReference>
<dbReference type="InterPro" id="IPR001680">
    <property type="entry name" value="WD40_rpt"/>
</dbReference>
<proteinExistence type="predicted"/>
<accession>A0A6A4HHP1</accession>
<feature type="domain" description="Nephrocystin 3-like N-terminal" evidence="3">
    <location>
        <begin position="6"/>
        <end position="71"/>
    </location>
</feature>
<gene>
    <name evidence="4" type="ORF">BT96DRAFT_771375</name>
</gene>
<feature type="non-terminal residue" evidence="4">
    <location>
        <position position="495"/>
    </location>
</feature>
<keyword evidence="5" id="KW-1185">Reference proteome</keyword>
<name>A0A6A4HHP1_9AGAR</name>
<sequence length="495" mass="55792">LTCYSVRELWDSLIANPGNMVQAPQPIVIILDAFDECGAKGDSGPREILLSLLMNSAYKLPKNFRVLVTSRLESNVQEYLDGCSSHQKLYIQYMSKLEGTEADIHRYVVHRMMKRSGGLGFLDEDQCKTLADNATGYFQWAHTVCEALRGHDKAGLTVKARFKRFMSLARDDRDLMPLDKLYKSILEDTFDCRDPQAILQYKLVMAQILAACEPLSIQSLKRIQSARSDGEEYDEEGLNAVIPFLGSLFTGVNNVNTPIRPVHTSVRDFLLNEERSTEHAVDLYQGHETLAIGTLNLMISDLHFNICNFESSYVFNSEVKNLSEKISQNIAPELSYACLFWDSHILHIHSNVSLPLVEKFINKSLLFWVEVLAILGRVNGITNVATNVSNWIKSSMVSGPHIGKLLMHVNDILKELVSFIRVFGKMITESTPHLYLSGLPFIPEGSSLQKFRIPFKKLAIVCQGLSSHWPYQQTVIYGHTEQVTSVAFSPDGKRI</sequence>
<dbReference type="Proteomes" id="UP000799118">
    <property type="component" value="Unassembled WGS sequence"/>
</dbReference>
<reference evidence="4" key="1">
    <citation type="journal article" date="2019" name="Environ. Microbiol.">
        <title>Fungal ecological strategies reflected in gene transcription - a case study of two litter decomposers.</title>
        <authorList>
            <person name="Barbi F."/>
            <person name="Kohler A."/>
            <person name="Barry K."/>
            <person name="Baskaran P."/>
            <person name="Daum C."/>
            <person name="Fauchery L."/>
            <person name="Ihrmark K."/>
            <person name="Kuo A."/>
            <person name="LaButti K."/>
            <person name="Lipzen A."/>
            <person name="Morin E."/>
            <person name="Grigoriev I.V."/>
            <person name="Henrissat B."/>
            <person name="Lindahl B."/>
            <person name="Martin F."/>
        </authorList>
    </citation>
    <scope>NUCLEOTIDE SEQUENCE</scope>
    <source>
        <strain evidence="4">JB14</strain>
    </source>
</reference>
<dbReference type="EMBL" id="ML769503">
    <property type="protein sequence ID" value="KAE9397061.1"/>
    <property type="molecule type" value="Genomic_DNA"/>
</dbReference>
<dbReference type="InterPro" id="IPR056884">
    <property type="entry name" value="NPHP3-like_N"/>
</dbReference>
<dbReference type="PANTHER" id="PTHR10039">
    <property type="entry name" value="AMELOGENIN"/>
    <property type="match status" value="1"/>
</dbReference>
<evidence type="ECO:0000313" key="4">
    <source>
        <dbReference type="EMBL" id="KAE9397061.1"/>
    </source>
</evidence>
<evidence type="ECO:0000256" key="2">
    <source>
        <dbReference type="PROSITE-ProRule" id="PRU00221"/>
    </source>
</evidence>
<evidence type="ECO:0000259" key="3">
    <source>
        <dbReference type="Pfam" id="PF24883"/>
    </source>
</evidence>
<dbReference type="AlphaFoldDB" id="A0A6A4HHP1"/>
<organism evidence="4 5">
    <name type="scientific">Gymnopus androsaceus JB14</name>
    <dbReference type="NCBI Taxonomy" id="1447944"/>
    <lineage>
        <taxon>Eukaryota</taxon>
        <taxon>Fungi</taxon>
        <taxon>Dikarya</taxon>
        <taxon>Basidiomycota</taxon>
        <taxon>Agaricomycotina</taxon>
        <taxon>Agaricomycetes</taxon>
        <taxon>Agaricomycetidae</taxon>
        <taxon>Agaricales</taxon>
        <taxon>Marasmiineae</taxon>
        <taxon>Omphalotaceae</taxon>
        <taxon>Gymnopus</taxon>
    </lineage>
</organism>
<dbReference type="PROSITE" id="PS50082">
    <property type="entry name" value="WD_REPEATS_2"/>
    <property type="match status" value="1"/>
</dbReference>
<feature type="non-terminal residue" evidence="4">
    <location>
        <position position="1"/>
    </location>
</feature>
<protein>
    <recommendedName>
        <fullName evidence="3">Nephrocystin 3-like N-terminal domain-containing protein</fullName>
    </recommendedName>
</protein>
<dbReference type="Pfam" id="PF24883">
    <property type="entry name" value="NPHP3_N"/>
    <property type="match status" value="1"/>
</dbReference>
<keyword evidence="1" id="KW-0677">Repeat</keyword>
<feature type="repeat" description="WD" evidence="2">
    <location>
        <begin position="476"/>
        <end position="495"/>
    </location>
</feature>
<evidence type="ECO:0000256" key="1">
    <source>
        <dbReference type="ARBA" id="ARBA00022737"/>
    </source>
</evidence>
<dbReference type="PANTHER" id="PTHR10039:SF14">
    <property type="entry name" value="NACHT DOMAIN-CONTAINING PROTEIN"/>
    <property type="match status" value="1"/>
</dbReference>
<evidence type="ECO:0000313" key="5">
    <source>
        <dbReference type="Proteomes" id="UP000799118"/>
    </source>
</evidence>